<sequence>MAFMFEDLWLGSKDTVGFMLEEGAHDRIAQMMEDWHEGFFRLVVVRGGELAADFLLQLEKDCEGREEHNYN</sequence>
<dbReference type="AlphaFoldDB" id="A0A2I0VCX4"/>
<keyword evidence="2" id="KW-1185">Reference proteome</keyword>
<protein>
    <submittedName>
        <fullName evidence="1">Uncharacterized protein</fullName>
    </submittedName>
</protein>
<proteinExistence type="predicted"/>
<gene>
    <name evidence="1" type="ORF">MA16_Dca028081</name>
</gene>
<dbReference type="Proteomes" id="UP000233837">
    <property type="component" value="Unassembled WGS sequence"/>
</dbReference>
<accession>A0A2I0VCX4</accession>
<name>A0A2I0VCX4_9ASPA</name>
<dbReference type="EMBL" id="KZ504773">
    <property type="protein sequence ID" value="PKU61255.1"/>
    <property type="molecule type" value="Genomic_DNA"/>
</dbReference>
<organism evidence="1 2">
    <name type="scientific">Dendrobium catenatum</name>
    <dbReference type="NCBI Taxonomy" id="906689"/>
    <lineage>
        <taxon>Eukaryota</taxon>
        <taxon>Viridiplantae</taxon>
        <taxon>Streptophyta</taxon>
        <taxon>Embryophyta</taxon>
        <taxon>Tracheophyta</taxon>
        <taxon>Spermatophyta</taxon>
        <taxon>Magnoliopsida</taxon>
        <taxon>Liliopsida</taxon>
        <taxon>Asparagales</taxon>
        <taxon>Orchidaceae</taxon>
        <taxon>Epidendroideae</taxon>
        <taxon>Malaxideae</taxon>
        <taxon>Dendrobiinae</taxon>
        <taxon>Dendrobium</taxon>
    </lineage>
</organism>
<reference evidence="1 2" key="2">
    <citation type="journal article" date="2017" name="Nature">
        <title>The Apostasia genome and the evolution of orchids.</title>
        <authorList>
            <person name="Zhang G.Q."/>
            <person name="Liu K.W."/>
            <person name="Li Z."/>
            <person name="Lohaus R."/>
            <person name="Hsiao Y.Y."/>
            <person name="Niu S.C."/>
            <person name="Wang J.Y."/>
            <person name="Lin Y.C."/>
            <person name="Xu Q."/>
            <person name="Chen L.J."/>
            <person name="Yoshida K."/>
            <person name="Fujiwara S."/>
            <person name="Wang Z.W."/>
            <person name="Zhang Y.Q."/>
            <person name="Mitsuda N."/>
            <person name="Wang M."/>
            <person name="Liu G.H."/>
            <person name="Pecoraro L."/>
            <person name="Huang H.X."/>
            <person name="Xiao X.J."/>
            <person name="Lin M."/>
            <person name="Wu X.Y."/>
            <person name="Wu W.L."/>
            <person name="Chen Y.Y."/>
            <person name="Chang S.B."/>
            <person name="Sakamoto S."/>
            <person name="Ohme-Takagi M."/>
            <person name="Yagi M."/>
            <person name="Zeng S.J."/>
            <person name="Shen C.Y."/>
            <person name="Yeh C.M."/>
            <person name="Luo Y.B."/>
            <person name="Tsai W.C."/>
            <person name="Van de Peer Y."/>
            <person name="Liu Z.J."/>
        </authorList>
    </citation>
    <scope>NUCLEOTIDE SEQUENCE [LARGE SCALE GENOMIC DNA]</scope>
    <source>
        <tissue evidence="1">The whole plant</tissue>
    </source>
</reference>
<reference evidence="1 2" key="1">
    <citation type="journal article" date="2016" name="Sci. Rep.">
        <title>The Dendrobium catenatum Lindl. genome sequence provides insights into polysaccharide synthase, floral development and adaptive evolution.</title>
        <authorList>
            <person name="Zhang G.Q."/>
            <person name="Xu Q."/>
            <person name="Bian C."/>
            <person name="Tsai W.C."/>
            <person name="Yeh C.M."/>
            <person name="Liu K.W."/>
            <person name="Yoshida K."/>
            <person name="Zhang L.S."/>
            <person name="Chang S.B."/>
            <person name="Chen F."/>
            <person name="Shi Y."/>
            <person name="Su Y.Y."/>
            <person name="Zhang Y.Q."/>
            <person name="Chen L.J."/>
            <person name="Yin Y."/>
            <person name="Lin M."/>
            <person name="Huang H."/>
            <person name="Deng H."/>
            <person name="Wang Z.W."/>
            <person name="Zhu S.L."/>
            <person name="Zhao X."/>
            <person name="Deng C."/>
            <person name="Niu S.C."/>
            <person name="Huang J."/>
            <person name="Wang M."/>
            <person name="Liu G.H."/>
            <person name="Yang H.J."/>
            <person name="Xiao X.J."/>
            <person name="Hsiao Y.Y."/>
            <person name="Wu W.L."/>
            <person name="Chen Y.Y."/>
            <person name="Mitsuda N."/>
            <person name="Ohme-Takagi M."/>
            <person name="Luo Y.B."/>
            <person name="Van de Peer Y."/>
            <person name="Liu Z.J."/>
        </authorList>
    </citation>
    <scope>NUCLEOTIDE SEQUENCE [LARGE SCALE GENOMIC DNA]</scope>
    <source>
        <tissue evidence="1">The whole plant</tissue>
    </source>
</reference>
<evidence type="ECO:0000313" key="1">
    <source>
        <dbReference type="EMBL" id="PKU61255.1"/>
    </source>
</evidence>
<evidence type="ECO:0000313" key="2">
    <source>
        <dbReference type="Proteomes" id="UP000233837"/>
    </source>
</evidence>